<dbReference type="EMBL" id="JALJOR010000009">
    <property type="protein sequence ID" value="KAK9811889.1"/>
    <property type="molecule type" value="Genomic_DNA"/>
</dbReference>
<sequence length="2429" mass="243876">MSLPITLQPGNTNATELEGSFSLPQGALGDMQLEVLLGGQQIAGSPASFSVIGELSPQPPQEPSGTWTVTSGAYNGSVFVGLAGQPMVLLVTPEAPLQPLPALDVSLYNTDNAASQQLQCTPVPELPDHCTVEISTTTAGGYKLAILQHGQHIACAAANSACSGPFAVVIAPLQPVASLSYMAAPAGSTVEAGTSLSLAVYARDEFGNAAAAAAVSVQLQCGASDPIFAVITQAILQDAYGNPITDPAVAAASPLSLEVQGAGQDQLFALSLDPSAWDLRIAAAPDPDGLYDLTAEPTVAGTYSLALVLGGTAVGPQLSAPSMQDAFGNAYTSLDIAASANITLASGSGNSFTSSSLQPTITLRTDGTLLVQYASTQVGDVALTVALNSQPISGSPFQGTITPAAASAARSAISGPDTSSCIAGMQCLLYIAAADAFGNLRTDGTDVFVVSGDVPGLSNTVQRLKDGSGLYQDVGTQSGGLFSPLAIAIAPAAAVIRAANCQAAGPGLSGSMAGVPGVIIITARDSQGVRQSAGDANFLLEITTTGGQVLPASAIAYSQTFAAADGTYSLTYTIQQAGSYVASAYLNSKSPANLLGTASSPDPGSLPFPASIAILPGPTSPATSAFTVGADRWVAGAAVAAVIAPRDAFGNPQRHSGGLAPDVFTVTAALGSQQVPFAAAWDAAAGIFNVTGKLLAAGTYTLLAMLGSAQLPAISISVLPAALSLNTTSASGQALATATAGTTTNFTILPQDAYGNPIPAANIACSLTVVKADQTASVLQTACQPDPLDAFGNSGLVSGAAPSIAVSPVASPISDSLELSLQQLQDSAGDPLMQYIVIASSPTAGNYGIAMSINGQPVGEPVQTIISPGEIDLQQSTIAIVNQQTGPGSTAGEPLVVEIMAADTFGNPLNMTAYLELRQGSAASYRTITDFAAIAGLGLAANGTQRVTGDAIIGQRTDLTFTPVLGGSLTISANLTIGSSSYAYQTVVLVSAAAVDLARTQVAGPGWVTAAAGQVAEFQVTAMDAYGNVKAGECQSFSVSADFVAALPLNITSSPDNTTCIVAYAAAMPGQHSLQVMYQGAMAASSALTVVHVTIAVNGTTISDAAPVTCLPAAIDWTASAVTVTPVAVVAAANATITVVPQDLYGNLQTPAANAAITLAARIGRASIPLALVNGAFTGNVSLAAVGTYSFSLLLGGTSGAGKVQLPGSYSLTVVEGPPYVPATQMRGEGATRAQAGITTSLYLSLFDIGGNPVLNATAYLATQLSAALHPIPQPANDTRQDVPVSLTYTPEQHTLLGRYTPKFPGLYSLQLSVGGAAAAVAGGYGAIAVGPGPVAAGNCVAVGVSGTVLAGNLTTSISVQDALGNAVSSDPQAAFTITFVGSANVVADSLSGMLQILVFPDAYAAPVITSPVVVPFTLGSFSSAAGVIVQFQPSVTGSLKILCTINGQLILDELTAAASFVNGTRNSLLFRVKDANGNVLPAPSGASLASLKVASSVGAIDPSKTTVQELASGLGFGAGVPSAAGQVLSGRAGSTLTFLIRTFDTNGVALPTGSSSSAANFAVAVAPSDTNSRTALASNQDGTYTLTFSATIAISHYLTLAYSGQVISTLAVQITPAASDAAQSGLVKPDGTAVDALASSASGAGLQVATAGLQSSFSVIPKDAFGNLVLTLPQIDFAGGIAVASSSISADSIAVQYTPQTATPLILYLQYPGPGGKPQLVGNQTYNIAITPADPPQLVSAQLQPSLVAVVVDFDQATNQAGMGAAVSSCTPLLADLTIAKLGTSPTCQFTSPSTLLINLGSDATLSTQGTVLPDSLELRPNAIGTAGSNSAAVAVTIAYMPIGVSILGGNRVVSQANGLTLQAVGRDPDNTVDANGTPYPFLYTWTLVMPSGRAQPAAVAGRLFGASAVQRGLLVLGPGELSAGIHTFIVSAIKEPLTALRAPTTAAVTITAVDWPTAGTLAVQLAAGSSTLAAEGYDGVEAIDEFYLLSTGWAGMSTSQLEYEFRYITEPPQSLPSVPAGPPPTTNQPGGASSGGTALADAPSMLVAQGLLTGPNTAVVTSVDGIHPPDATDRLSAIVGIFTSVPSSGMLTFDLPVELHDNAALELRRWDGTFSSAPKRRRLLGAGPDGSVQRSGNTVTVEVASLNGYFFIGGNSGFKPRDAAKGGGLGTGPARAAALGLIITAAVLGGAVLMALTWLAVGRYRQRQSELIFPRPPGTTATPSAAAYAVLRQTHLDGVTTTAGLLAGAGRFASETTSHQLTNPLFKGVEVGTRRAASASPMAHYTPEKPKATAPARSSPVKPSPLSMTAAPGSFSEAFNRRLEEASNAEEEEDLVSVPAHFGTPPRHPASRHARAKSAAPTAGRSFTASSPTGPSQNTHAGPKGLLGQTNSAAAPASPAGRLSPSKHIRSASASPLARPPTFDDNH</sequence>
<dbReference type="InterPro" id="IPR044801">
    <property type="entry name" value="Filamin"/>
</dbReference>
<feature type="region of interest" description="Disordered" evidence="3">
    <location>
        <begin position="2326"/>
        <end position="2429"/>
    </location>
</feature>
<keyword evidence="4" id="KW-1133">Transmembrane helix</keyword>
<evidence type="ECO:0000256" key="2">
    <source>
        <dbReference type="PROSITE-ProRule" id="PRU00087"/>
    </source>
</evidence>
<feature type="region of interest" description="Disordered" evidence="3">
    <location>
        <begin position="2279"/>
        <end position="2314"/>
    </location>
</feature>
<dbReference type="SMART" id="SM00557">
    <property type="entry name" value="IG_FLMN"/>
    <property type="match status" value="3"/>
</dbReference>
<evidence type="ECO:0000256" key="3">
    <source>
        <dbReference type="SAM" id="MobiDB-lite"/>
    </source>
</evidence>
<keyword evidence="6" id="KW-1185">Reference proteome</keyword>
<dbReference type="SUPFAM" id="SSF81296">
    <property type="entry name" value="E set domains"/>
    <property type="match status" value="3"/>
</dbReference>
<evidence type="ECO:0000256" key="4">
    <source>
        <dbReference type="SAM" id="Phobius"/>
    </source>
</evidence>
<feature type="repeat" description="Filamin" evidence="2">
    <location>
        <begin position="992"/>
        <end position="1092"/>
    </location>
</feature>
<reference evidence="5 6" key="1">
    <citation type="journal article" date="2024" name="Nat. Commun.">
        <title>Phylogenomics reveals the evolutionary origins of lichenization in chlorophyte algae.</title>
        <authorList>
            <person name="Puginier C."/>
            <person name="Libourel C."/>
            <person name="Otte J."/>
            <person name="Skaloud P."/>
            <person name="Haon M."/>
            <person name="Grisel S."/>
            <person name="Petersen M."/>
            <person name="Berrin J.G."/>
            <person name="Delaux P.M."/>
            <person name="Dal Grande F."/>
            <person name="Keller J."/>
        </authorList>
    </citation>
    <scope>NUCLEOTIDE SEQUENCE [LARGE SCALE GENOMIC DNA]</scope>
    <source>
        <strain evidence="5 6">SAG 2043</strain>
    </source>
</reference>
<dbReference type="PROSITE" id="PS50194">
    <property type="entry name" value="FILAMIN_REPEAT"/>
    <property type="match status" value="5"/>
</dbReference>
<feature type="repeat" description="Filamin" evidence="2">
    <location>
        <begin position="239"/>
        <end position="326"/>
    </location>
</feature>
<evidence type="ECO:0000256" key="1">
    <source>
        <dbReference type="ARBA" id="ARBA00022737"/>
    </source>
</evidence>
<dbReference type="Pfam" id="PF00630">
    <property type="entry name" value="Filamin"/>
    <property type="match status" value="2"/>
</dbReference>
<protein>
    <submittedName>
        <fullName evidence="5">Uncharacterized protein</fullName>
    </submittedName>
</protein>
<evidence type="ECO:0000313" key="6">
    <source>
        <dbReference type="Proteomes" id="UP001489004"/>
    </source>
</evidence>
<dbReference type="InterPro" id="IPR017868">
    <property type="entry name" value="Filamin/ABP280_repeat-like"/>
</dbReference>
<keyword evidence="4" id="KW-0472">Membrane</keyword>
<evidence type="ECO:0000313" key="5">
    <source>
        <dbReference type="EMBL" id="KAK9811889.1"/>
    </source>
</evidence>
<comment type="caution">
    <text evidence="5">The sequence shown here is derived from an EMBL/GenBank/DDBJ whole genome shotgun (WGS) entry which is preliminary data.</text>
</comment>
<organism evidence="5 6">
    <name type="scientific">[Myrmecia] bisecta</name>
    <dbReference type="NCBI Taxonomy" id="41462"/>
    <lineage>
        <taxon>Eukaryota</taxon>
        <taxon>Viridiplantae</taxon>
        <taxon>Chlorophyta</taxon>
        <taxon>core chlorophytes</taxon>
        <taxon>Trebouxiophyceae</taxon>
        <taxon>Trebouxiales</taxon>
        <taxon>Trebouxiaceae</taxon>
        <taxon>Myrmecia</taxon>
    </lineage>
</organism>
<dbReference type="InterPro" id="IPR014756">
    <property type="entry name" value="Ig_E-set"/>
</dbReference>
<gene>
    <name evidence="5" type="ORF">WJX72_011873</name>
</gene>
<accession>A0AAW1PVC9</accession>
<keyword evidence="4" id="KW-0812">Transmembrane</keyword>
<feature type="compositionally biased region" description="Polar residues" evidence="3">
    <location>
        <begin position="2367"/>
        <end position="2382"/>
    </location>
</feature>
<keyword evidence="1" id="KW-0677">Repeat</keyword>
<dbReference type="PANTHER" id="PTHR38537">
    <property type="entry name" value="JITTERBUG, ISOFORM N"/>
    <property type="match status" value="1"/>
</dbReference>
<feature type="region of interest" description="Disordered" evidence="3">
    <location>
        <begin position="2014"/>
        <end position="2040"/>
    </location>
</feature>
<dbReference type="InterPro" id="IPR001298">
    <property type="entry name" value="Filamin/ABP280_rpt"/>
</dbReference>
<dbReference type="GO" id="GO:0051015">
    <property type="term" value="F:actin filament binding"/>
    <property type="evidence" value="ECO:0007669"/>
    <property type="project" value="InterPro"/>
</dbReference>
<dbReference type="Proteomes" id="UP001489004">
    <property type="component" value="Unassembled WGS sequence"/>
</dbReference>
<feature type="transmembrane region" description="Helical" evidence="4">
    <location>
        <begin position="2180"/>
        <end position="2203"/>
    </location>
</feature>
<dbReference type="GO" id="GO:0030036">
    <property type="term" value="P:actin cytoskeleton organization"/>
    <property type="evidence" value="ECO:0007669"/>
    <property type="project" value="InterPro"/>
</dbReference>
<dbReference type="Gene3D" id="2.60.40.10">
    <property type="entry name" value="Immunoglobulins"/>
    <property type="match status" value="6"/>
</dbReference>
<feature type="repeat" description="Filamin" evidence="2">
    <location>
        <begin position="1518"/>
        <end position="1622"/>
    </location>
</feature>
<feature type="repeat" description="Filamin" evidence="2">
    <location>
        <begin position="493"/>
        <end position="606"/>
    </location>
</feature>
<dbReference type="PANTHER" id="PTHR38537:SF8">
    <property type="entry name" value="FILAMIN-A"/>
    <property type="match status" value="1"/>
</dbReference>
<feature type="repeat" description="Filamin" evidence="2">
    <location>
        <begin position="366"/>
        <end position="401"/>
    </location>
</feature>
<name>A0AAW1PVC9_9CHLO</name>
<proteinExistence type="predicted"/>
<dbReference type="InterPro" id="IPR013783">
    <property type="entry name" value="Ig-like_fold"/>
</dbReference>